<gene>
    <name evidence="2" type="primary">LOC125418707</name>
</gene>
<dbReference type="PANTHER" id="PTHR47481:SF31">
    <property type="entry name" value="OS01G0873500 PROTEIN"/>
    <property type="match status" value="1"/>
</dbReference>
<dbReference type="RefSeq" id="XP_060669103.1">
    <property type="nucleotide sequence ID" value="XM_060813120.1"/>
</dbReference>
<sequence>MADRYAARSPTRILHYRKLLQNTKKNALSVDDYVLKMKDLAGNLAAAGDNVSETDLVMYILRGLGSDFQPISTILEIRPEQYSLEEVQHHLLAFESKLDELNSAITMMLHIKLQICSNNFSRGRGFNNFLRGRRRNFFGRGGGRSKPTCQLCGVYGHVVAQCYRRFDSTFLGPNVGNTVSEVLHPPTPSNFIGQSFASHPLYSLSAPNFPSKYLDNQATLTSAFSSPSSFIRSQTGTPYYASQTSFPLLASHYPLHSRPTPPLLQFGTLLQVATTTSSYAPSVGPPSRPVSSSLLAQSHMVHSTTTTTAPQNSFPVVVVSDKFAGHCQSASPMTLLDPAWYFDNGATDHVAADGNALLEQIEYRGSSRDCTTQRCA</sequence>
<name>A0ABM3ZX98_ZIZJJ</name>
<evidence type="ECO:0000313" key="2">
    <source>
        <dbReference type="RefSeq" id="XP_060669103.1"/>
    </source>
</evidence>
<evidence type="ECO:0000313" key="1">
    <source>
        <dbReference type="Proteomes" id="UP001652623"/>
    </source>
</evidence>
<protein>
    <submittedName>
        <fullName evidence="2">Uncharacterized protein LOC125418707</fullName>
    </submittedName>
</protein>
<proteinExistence type="predicted"/>
<organism evidence="1 2">
    <name type="scientific">Ziziphus jujuba</name>
    <name type="common">Chinese jujube</name>
    <name type="synonym">Ziziphus sativa</name>
    <dbReference type="NCBI Taxonomy" id="326968"/>
    <lineage>
        <taxon>Eukaryota</taxon>
        <taxon>Viridiplantae</taxon>
        <taxon>Streptophyta</taxon>
        <taxon>Embryophyta</taxon>
        <taxon>Tracheophyta</taxon>
        <taxon>Spermatophyta</taxon>
        <taxon>Magnoliopsida</taxon>
        <taxon>eudicotyledons</taxon>
        <taxon>Gunneridae</taxon>
        <taxon>Pentapetalae</taxon>
        <taxon>rosids</taxon>
        <taxon>fabids</taxon>
        <taxon>Rosales</taxon>
        <taxon>Rhamnaceae</taxon>
        <taxon>Paliureae</taxon>
        <taxon>Ziziphus</taxon>
    </lineage>
</organism>
<reference evidence="2" key="1">
    <citation type="submission" date="2025-08" db="UniProtKB">
        <authorList>
            <consortium name="RefSeq"/>
        </authorList>
    </citation>
    <scope>IDENTIFICATION</scope>
    <source>
        <tissue evidence="2">Seedling</tissue>
    </source>
</reference>
<dbReference type="Pfam" id="PF14223">
    <property type="entry name" value="Retrotran_gag_2"/>
    <property type="match status" value="1"/>
</dbReference>
<dbReference type="GeneID" id="125418707"/>
<dbReference type="Proteomes" id="UP001652623">
    <property type="component" value="Chromosome 12"/>
</dbReference>
<accession>A0ABM3ZX98</accession>
<dbReference type="PANTHER" id="PTHR47481">
    <property type="match status" value="1"/>
</dbReference>
<keyword evidence="1" id="KW-1185">Reference proteome</keyword>